<protein>
    <submittedName>
        <fullName evidence="2">Uncharacterized protein</fullName>
    </submittedName>
</protein>
<feature type="region of interest" description="Disordered" evidence="1">
    <location>
        <begin position="1"/>
        <end position="25"/>
    </location>
</feature>
<dbReference type="EMBL" id="VIIS01001011">
    <property type="protein sequence ID" value="KAF0302778.1"/>
    <property type="molecule type" value="Genomic_DNA"/>
</dbReference>
<reference evidence="2 3" key="1">
    <citation type="submission" date="2019-07" db="EMBL/GenBank/DDBJ databases">
        <title>Draft genome assembly of a fouling barnacle, Amphibalanus amphitrite (Darwin, 1854): The first reference genome for Thecostraca.</title>
        <authorList>
            <person name="Kim W."/>
        </authorList>
    </citation>
    <scope>NUCLEOTIDE SEQUENCE [LARGE SCALE GENOMIC DNA]</scope>
    <source>
        <strain evidence="2">SNU_AA5</strain>
        <tissue evidence="2">Soma without cirri and trophi</tissue>
    </source>
</reference>
<feature type="region of interest" description="Disordered" evidence="1">
    <location>
        <begin position="378"/>
        <end position="477"/>
    </location>
</feature>
<dbReference type="OrthoDB" id="27593at2759"/>
<feature type="compositionally biased region" description="Acidic residues" evidence="1">
    <location>
        <begin position="388"/>
        <end position="401"/>
    </location>
</feature>
<evidence type="ECO:0000256" key="1">
    <source>
        <dbReference type="SAM" id="MobiDB-lite"/>
    </source>
</evidence>
<proteinExistence type="predicted"/>
<feature type="region of interest" description="Disordered" evidence="1">
    <location>
        <begin position="248"/>
        <end position="292"/>
    </location>
</feature>
<name>A0A6A4WKQ3_AMPAM</name>
<evidence type="ECO:0000313" key="2">
    <source>
        <dbReference type="EMBL" id="KAF0302778.1"/>
    </source>
</evidence>
<organism evidence="2 3">
    <name type="scientific">Amphibalanus amphitrite</name>
    <name type="common">Striped barnacle</name>
    <name type="synonym">Balanus amphitrite</name>
    <dbReference type="NCBI Taxonomy" id="1232801"/>
    <lineage>
        <taxon>Eukaryota</taxon>
        <taxon>Metazoa</taxon>
        <taxon>Ecdysozoa</taxon>
        <taxon>Arthropoda</taxon>
        <taxon>Crustacea</taxon>
        <taxon>Multicrustacea</taxon>
        <taxon>Cirripedia</taxon>
        <taxon>Thoracica</taxon>
        <taxon>Thoracicalcarea</taxon>
        <taxon>Balanomorpha</taxon>
        <taxon>Balanoidea</taxon>
        <taxon>Balanidae</taxon>
        <taxon>Amphibalaninae</taxon>
        <taxon>Amphibalanus</taxon>
    </lineage>
</organism>
<feature type="compositionally biased region" description="Acidic residues" evidence="1">
    <location>
        <begin position="447"/>
        <end position="463"/>
    </location>
</feature>
<gene>
    <name evidence="2" type="ORF">FJT64_025156</name>
</gene>
<keyword evidence="3" id="KW-1185">Reference proteome</keyword>
<dbReference type="Proteomes" id="UP000440578">
    <property type="component" value="Unassembled WGS sequence"/>
</dbReference>
<feature type="compositionally biased region" description="Basic and acidic residues" evidence="1">
    <location>
        <begin position="432"/>
        <end position="443"/>
    </location>
</feature>
<evidence type="ECO:0000313" key="3">
    <source>
        <dbReference type="Proteomes" id="UP000440578"/>
    </source>
</evidence>
<feature type="region of interest" description="Disordered" evidence="1">
    <location>
        <begin position="306"/>
        <end position="327"/>
    </location>
</feature>
<feature type="compositionally biased region" description="Polar residues" evidence="1">
    <location>
        <begin position="204"/>
        <end position="213"/>
    </location>
</feature>
<accession>A0A6A4WKQ3</accession>
<comment type="caution">
    <text evidence="2">The sequence shown here is derived from an EMBL/GenBank/DDBJ whole genome shotgun (WGS) entry which is preliminary data.</text>
</comment>
<feature type="region of interest" description="Disordered" evidence="1">
    <location>
        <begin position="204"/>
        <end position="231"/>
    </location>
</feature>
<sequence length="477" mass="50415">MVASRALQELVRSRASQGKPLTKRDEQRLSVAIAPETVSALTSKFNALIQASTSAENSPSPTGAKTFNLGSITVDKAGNVAKPKAASFRSCQSKRSFDNKLYGETFTPIQTSIHKYVTVATQGQKLSQTAAAAQKAGHPPREAALKSATLPSRMPTVLLPLGRGTTSRLSCMPAFYESIWEGQREYKPNESFLWHGSSQLTSCGESGSAGSSFSDRDTASTLSDASSLAEEEAAARARSSLLRRLAARGPPAAAPAPAPAMAAADYEPGGSSSSGTVTYENGSDPGYERISGESCAGYEQIGSRYERVGGAPPSETTSAGYETLAPPSETSTLCYDDCVVPARLAVVSEHQKESLNYLETGYEDISGGWLGRALAEGAAGKPTPLQPFDEEAEETDDEDDGPQTVNSYQLTDFGVDQVAAPAPQQMSLPSTPRDRMPSDRDTGGEWTDIDADGEQEASDDTEASADSPMVVTRPHFV</sequence>
<feature type="compositionally biased region" description="Polar residues" evidence="1">
    <location>
        <begin position="270"/>
        <end position="281"/>
    </location>
</feature>
<dbReference type="AlphaFoldDB" id="A0A6A4WKQ3"/>